<organism evidence="7 8">
    <name type="scientific">Pelobates cultripes</name>
    <name type="common">Western spadefoot toad</name>
    <dbReference type="NCBI Taxonomy" id="61616"/>
    <lineage>
        <taxon>Eukaryota</taxon>
        <taxon>Metazoa</taxon>
        <taxon>Chordata</taxon>
        <taxon>Craniata</taxon>
        <taxon>Vertebrata</taxon>
        <taxon>Euteleostomi</taxon>
        <taxon>Amphibia</taxon>
        <taxon>Batrachia</taxon>
        <taxon>Anura</taxon>
        <taxon>Pelobatoidea</taxon>
        <taxon>Pelobatidae</taxon>
        <taxon>Pelobates</taxon>
    </lineage>
</organism>
<feature type="domain" description="Integrin beta epidermal growth factor-like" evidence="6">
    <location>
        <begin position="46"/>
        <end position="85"/>
    </location>
</feature>
<dbReference type="Pfam" id="PF23105">
    <property type="entry name" value="EGF_integrin"/>
    <property type="match status" value="1"/>
</dbReference>
<feature type="signal peptide" evidence="5">
    <location>
        <begin position="1"/>
        <end position="21"/>
    </location>
</feature>
<feature type="chain" id="PRO_5042093037" description="Integrin beta epidermal growth factor-like domain-containing protein" evidence="5">
    <location>
        <begin position="22"/>
        <end position="218"/>
    </location>
</feature>
<keyword evidence="8" id="KW-1185">Reference proteome</keyword>
<gene>
    <name evidence="7" type="ORF">PECUL_23A003408</name>
</gene>
<keyword evidence="2 5" id="KW-0732">Signal</keyword>
<evidence type="ECO:0000313" key="8">
    <source>
        <dbReference type="Proteomes" id="UP001295444"/>
    </source>
</evidence>
<reference evidence="7" key="1">
    <citation type="submission" date="2022-03" db="EMBL/GenBank/DDBJ databases">
        <authorList>
            <person name="Alioto T."/>
            <person name="Alioto T."/>
            <person name="Gomez Garrido J."/>
        </authorList>
    </citation>
    <scope>NUCLEOTIDE SEQUENCE</scope>
</reference>
<name>A0AAD1R4X6_PELCU</name>
<dbReference type="EMBL" id="OW240912">
    <property type="protein sequence ID" value="CAH2223606.1"/>
    <property type="molecule type" value="Genomic_DNA"/>
</dbReference>
<evidence type="ECO:0000256" key="4">
    <source>
        <dbReference type="ARBA" id="ARBA00023157"/>
    </source>
</evidence>
<dbReference type="SUPFAM" id="SSF57196">
    <property type="entry name" value="EGF/Laminin"/>
    <property type="match status" value="1"/>
</dbReference>
<sequence length="218" mass="24113">MNVGTLVNFVWASSLFSLLAAVPASVSQKNYPSASSSSCKLKPAASEKRCRSPDGLICSGRGTCVCGVCFCEVKETGKYYGPLCECQDWVCHTYEGQTCAGRGREGCRGHGAACSNDVGNEREGERMKQPTKCRVSNYRTTVIIRWTVAFTSTEAIIFFSVKSTLCRVSGAGKLEFKRAVMVVKLCSVWSKEDRAKQALTRFMYRMKIRFTQILSLEK</sequence>
<dbReference type="PROSITE" id="PS52047">
    <property type="entry name" value="I_EGF_2"/>
    <property type="match status" value="1"/>
</dbReference>
<evidence type="ECO:0000256" key="3">
    <source>
        <dbReference type="ARBA" id="ARBA00022737"/>
    </source>
</evidence>
<keyword evidence="4" id="KW-1015">Disulfide bond</keyword>
<keyword evidence="1" id="KW-0245">EGF-like domain</keyword>
<protein>
    <recommendedName>
        <fullName evidence="6">Integrin beta epidermal growth factor-like domain-containing protein</fullName>
    </recommendedName>
</protein>
<dbReference type="InterPro" id="IPR057243">
    <property type="entry name" value="Integrin_I-EGF_CS"/>
</dbReference>
<evidence type="ECO:0000313" key="7">
    <source>
        <dbReference type="EMBL" id="CAH2223606.1"/>
    </source>
</evidence>
<dbReference type="Proteomes" id="UP001295444">
    <property type="component" value="Chromosome 01"/>
</dbReference>
<dbReference type="InterPro" id="IPR057073">
    <property type="entry name" value="EGF_integrin_2"/>
</dbReference>
<accession>A0AAD1R4X6</accession>
<evidence type="ECO:0000256" key="1">
    <source>
        <dbReference type="ARBA" id="ARBA00022536"/>
    </source>
</evidence>
<keyword evidence="3" id="KW-0677">Repeat</keyword>
<evidence type="ECO:0000256" key="5">
    <source>
        <dbReference type="SAM" id="SignalP"/>
    </source>
</evidence>
<evidence type="ECO:0000256" key="2">
    <source>
        <dbReference type="ARBA" id="ARBA00022729"/>
    </source>
</evidence>
<dbReference type="PROSITE" id="PS00243">
    <property type="entry name" value="I_EGF_1"/>
    <property type="match status" value="1"/>
</dbReference>
<dbReference type="Gene3D" id="2.10.25.10">
    <property type="entry name" value="Laminin"/>
    <property type="match status" value="1"/>
</dbReference>
<evidence type="ECO:0000259" key="6">
    <source>
        <dbReference type="Pfam" id="PF23105"/>
    </source>
</evidence>
<dbReference type="AlphaFoldDB" id="A0AAD1R4X6"/>
<proteinExistence type="predicted"/>